<proteinExistence type="predicted"/>
<keyword evidence="2" id="KW-1185">Reference proteome</keyword>
<dbReference type="Gene3D" id="3.15.10.30">
    <property type="entry name" value="Haemolymph juvenile hormone binding protein"/>
    <property type="match status" value="1"/>
</dbReference>
<dbReference type="InterPro" id="IPR038606">
    <property type="entry name" value="To_sf"/>
</dbReference>
<gene>
    <name evidence="1" type="ORF">AAG570_001241</name>
</gene>
<protein>
    <submittedName>
        <fullName evidence="1">Uncharacterized protein</fullName>
    </submittedName>
</protein>
<dbReference type="AlphaFoldDB" id="A0ABD0YMZ9"/>
<evidence type="ECO:0000313" key="1">
    <source>
        <dbReference type="EMBL" id="KAL1124617.1"/>
    </source>
</evidence>
<accession>A0ABD0YMZ9</accession>
<evidence type="ECO:0000313" key="2">
    <source>
        <dbReference type="Proteomes" id="UP001558652"/>
    </source>
</evidence>
<sequence>MLLAGFWIVSSVLASRILVDATFLIGSSTDGRTLFTSPFSRIVEEAIEYGRRRMIQHGPFFLGSSEQEVLGDTNRYELHMYLSARLNVKLSNVTLSKAGDFKVVSVENSVLAMWTKIRVNYPNLHVDGNFQIDGAIRGADVNGQGKFR</sequence>
<organism evidence="1 2">
    <name type="scientific">Ranatra chinensis</name>
    <dbReference type="NCBI Taxonomy" id="642074"/>
    <lineage>
        <taxon>Eukaryota</taxon>
        <taxon>Metazoa</taxon>
        <taxon>Ecdysozoa</taxon>
        <taxon>Arthropoda</taxon>
        <taxon>Hexapoda</taxon>
        <taxon>Insecta</taxon>
        <taxon>Pterygota</taxon>
        <taxon>Neoptera</taxon>
        <taxon>Paraneoptera</taxon>
        <taxon>Hemiptera</taxon>
        <taxon>Heteroptera</taxon>
        <taxon>Panheteroptera</taxon>
        <taxon>Nepomorpha</taxon>
        <taxon>Nepidae</taxon>
        <taxon>Ranatrinae</taxon>
        <taxon>Ranatra</taxon>
    </lineage>
</organism>
<reference evidence="1 2" key="1">
    <citation type="submission" date="2024-07" db="EMBL/GenBank/DDBJ databases">
        <title>Chromosome-level genome assembly of the water stick insect Ranatra chinensis (Heteroptera: Nepidae).</title>
        <authorList>
            <person name="Liu X."/>
        </authorList>
    </citation>
    <scope>NUCLEOTIDE SEQUENCE [LARGE SCALE GENOMIC DNA]</scope>
    <source>
        <strain evidence="1">Cailab_2021Rc</strain>
        <tissue evidence="1">Muscle</tissue>
    </source>
</reference>
<dbReference type="EMBL" id="JBFDAA010000010">
    <property type="protein sequence ID" value="KAL1124617.1"/>
    <property type="molecule type" value="Genomic_DNA"/>
</dbReference>
<name>A0ABD0YMZ9_9HEMI</name>
<comment type="caution">
    <text evidence="1">The sequence shown here is derived from an EMBL/GenBank/DDBJ whole genome shotgun (WGS) entry which is preliminary data.</text>
</comment>
<dbReference type="Proteomes" id="UP001558652">
    <property type="component" value="Unassembled WGS sequence"/>
</dbReference>